<keyword evidence="4" id="KW-1185">Reference proteome</keyword>
<gene>
    <name evidence="3" type="ORF">EI77_04095</name>
</gene>
<evidence type="ECO:0000313" key="3">
    <source>
        <dbReference type="EMBL" id="TDU64644.1"/>
    </source>
</evidence>
<dbReference type="GO" id="GO:0016740">
    <property type="term" value="F:transferase activity"/>
    <property type="evidence" value="ECO:0007669"/>
    <property type="project" value="UniProtKB-KW"/>
</dbReference>
<dbReference type="InterPro" id="IPR001173">
    <property type="entry name" value="Glyco_trans_2-like"/>
</dbReference>
<dbReference type="CDD" id="cd02511">
    <property type="entry name" value="Beta4Glucosyltransferase"/>
    <property type="match status" value="1"/>
</dbReference>
<keyword evidence="3" id="KW-0808">Transferase</keyword>
<evidence type="ECO:0000256" key="1">
    <source>
        <dbReference type="ARBA" id="ARBA00038494"/>
    </source>
</evidence>
<dbReference type="EMBL" id="SOCA01000010">
    <property type="protein sequence ID" value="TDU64644.1"/>
    <property type="molecule type" value="Genomic_DNA"/>
</dbReference>
<dbReference type="Pfam" id="PF00535">
    <property type="entry name" value="Glycos_transf_2"/>
    <property type="match status" value="1"/>
</dbReference>
<sequence>MMGLPVSVCIPVKNEEVNLAACLAALAEFDEVVVVDSGSKDATVRLAREAGATVLQFEWNGKFPKKRNWALQNHRFKHPWILFLDADERMNPSFVAELKDTLRNTTHVGFWITFNNWFMGVPLRHGDVFHKLSLFKVGAGEYERFEEDSWCHLDMEVHEHPVLDGTTGEMKVRLEHQDYRGLKHYLSRHNEYSSWEANRYLWLQSAGEDEWKNLTGRQRFKYQCLGRWWLAWLYWGISLWAMRGFLDGRLGFRFAELKRRYFQEIRLKIMEAKRTGKPA</sequence>
<feature type="domain" description="Glycosyltransferase 2-like" evidence="2">
    <location>
        <begin position="7"/>
        <end position="117"/>
    </location>
</feature>
<dbReference type="RefSeq" id="WP_133797077.1">
    <property type="nucleotide sequence ID" value="NZ_SOCA01000010.1"/>
</dbReference>
<accession>A0A4R7RNL9</accession>
<dbReference type="InterPro" id="IPR029044">
    <property type="entry name" value="Nucleotide-diphossugar_trans"/>
</dbReference>
<dbReference type="SUPFAM" id="SSF53448">
    <property type="entry name" value="Nucleotide-diphospho-sugar transferases"/>
    <property type="match status" value="1"/>
</dbReference>
<comment type="caution">
    <text evidence="3">The sequence shown here is derived from an EMBL/GenBank/DDBJ whole genome shotgun (WGS) entry which is preliminary data.</text>
</comment>
<organism evidence="3 4">
    <name type="scientific">Prosthecobacter fusiformis</name>
    <dbReference type="NCBI Taxonomy" id="48464"/>
    <lineage>
        <taxon>Bacteria</taxon>
        <taxon>Pseudomonadati</taxon>
        <taxon>Verrucomicrobiota</taxon>
        <taxon>Verrucomicrobiia</taxon>
        <taxon>Verrucomicrobiales</taxon>
        <taxon>Verrucomicrobiaceae</taxon>
        <taxon>Prosthecobacter</taxon>
    </lineage>
</organism>
<comment type="similarity">
    <text evidence="1">Belongs to the glycosyltransferase 2 family. WaaE/KdtX subfamily.</text>
</comment>
<dbReference type="Proteomes" id="UP000295662">
    <property type="component" value="Unassembled WGS sequence"/>
</dbReference>
<evidence type="ECO:0000313" key="4">
    <source>
        <dbReference type="Proteomes" id="UP000295662"/>
    </source>
</evidence>
<protein>
    <submittedName>
        <fullName evidence="3">Glycosyltransferase involved in cell wall biosynthesis</fullName>
    </submittedName>
</protein>
<dbReference type="Gene3D" id="3.90.550.10">
    <property type="entry name" value="Spore Coat Polysaccharide Biosynthesis Protein SpsA, Chain A"/>
    <property type="match status" value="1"/>
</dbReference>
<dbReference type="AlphaFoldDB" id="A0A4R7RNL9"/>
<name>A0A4R7RNL9_9BACT</name>
<dbReference type="PANTHER" id="PTHR43630">
    <property type="entry name" value="POLY-BETA-1,6-N-ACETYL-D-GLUCOSAMINE SYNTHASE"/>
    <property type="match status" value="1"/>
</dbReference>
<dbReference type="OrthoDB" id="9815923at2"/>
<dbReference type="PANTHER" id="PTHR43630:SF2">
    <property type="entry name" value="GLYCOSYLTRANSFERASE"/>
    <property type="match status" value="1"/>
</dbReference>
<proteinExistence type="inferred from homology"/>
<evidence type="ECO:0000259" key="2">
    <source>
        <dbReference type="Pfam" id="PF00535"/>
    </source>
</evidence>
<reference evidence="3 4" key="1">
    <citation type="submission" date="2019-03" db="EMBL/GenBank/DDBJ databases">
        <title>Genomic Encyclopedia of Archaeal and Bacterial Type Strains, Phase II (KMG-II): from individual species to whole genera.</title>
        <authorList>
            <person name="Goeker M."/>
        </authorList>
    </citation>
    <scope>NUCLEOTIDE SEQUENCE [LARGE SCALE GENOMIC DNA]</scope>
    <source>
        <strain evidence="3 4">ATCC 25309</strain>
    </source>
</reference>